<dbReference type="EMBL" id="JANQDX010000008">
    <property type="protein sequence ID" value="KAL0920152.1"/>
    <property type="molecule type" value="Genomic_DNA"/>
</dbReference>
<evidence type="ECO:0000313" key="6">
    <source>
        <dbReference type="Proteomes" id="UP001552299"/>
    </source>
</evidence>
<dbReference type="AlphaFoldDB" id="A0ABD0VCC4"/>
<keyword evidence="2 3" id="KW-0802">TPR repeat</keyword>
<dbReference type="Pfam" id="PF13432">
    <property type="entry name" value="TPR_16"/>
    <property type="match status" value="1"/>
</dbReference>
<feature type="region of interest" description="Disordered" evidence="4">
    <location>
        <begin position="39"/>
        <end position="73"/>
    </location>
</feature>
<proteinExistence type="predicted"/>
<comment type="caution">
    <text evidence="5">The sequence shown here is derived from an EMBL/GenBank/DDBJ whole genome shotgun (WGS) entry which is preliminary data.</text>
</comment>
<name>A0ABD0VCC4_DENTH</name>
<dbReference type="InterPro" id="IPR011990">
    <property type="entry name" value="TPR-like_helical_dom_sf"/>
</dbReference>
<accession>A0ABD0VCC4</accession>
<dbReference type="PROSITE" id="PS50005">
    <property type="entry name" value="TPR"/>
    <property type="match status" value="1"/>
</dbReference>
<dbReference type="InterPro" id="IPR051685">
    <property type="entry name" value="Ycf3/AcsC/BcsC/TPR_MFPF"/>
</dbReference>
<feature type="repeat" description="TPR" evidence="3">
    <location>
        <begin position="334"/>
        <end position="367"/>
    </location>
</feature>
<dbReference type="SUPFAM" id="SSF48452">
    <property type="entry name" value="TPR-like"/>
    <property type="match status" value="1"/>
</dbReference>
<keyword evidence="1" id="KW-0677">Repeat</keyword>
<evidence type="ECO:0000256" key="3">
    <source>
        <dbReference type="PROSITE-ProRule" id="PRU00339"/>
    </source>
</evidence>
<dbReference type="SMART" id="SM00028">
    <property type="entry name" value="TPR"/>
    <property type="match status" value="5"/>
</dbReference>
<evidence type="ECO:0000256" key="2">
    <source>
        <dbReference type="ARBA" id="ARBA00022803"/>
    </source>
</evidence>
<dbReference type="InterPro" id="IPR019734">
    <property type="entry name" value="TPR_rpt"/>
</dbReference>
<sequence length="412" mass="45684">MDCCVPTAAYLPVTCPRKGNNREMLKTFRHLCFAKNRGFGTEPTKRRKESTKTPKENVSTSSDPSKLASGVSRTRIKEAQELAGTIGGKSNDPIFDRQFLEKIESVRRSAYEQKKAEGERNFQPIDYDAPIESEQSKIGLATKIGVGVAVAVFGVVFAFGDSFPSGSNVPSGDNSVIEKKLSEKERSTLEETVRQFQDTLSKSPKDSVALEGAAVTLVELGEYQRASSLLEKLIKERPENIDAYRLLGEVKYELKDYEGSAAAYRSCLSTSKNLNFDVLRGLTNALLAAKKPDEAVQVLLSSREHIDDAENIGLKDPTVRLNDVDRKSEGIDPIQVELLLGKAYSDWGHVSDAVAVYDQLISKYPNDFRGYLAKGIILKENGKNGDAERMFIQARFFAPEKAKAFVDRYSRQ</sequence>
<organism evidence="5 6">
    <name type="scientific">Dendrobium thyrsiflorum</name>
    <name type="common">Pinecone-like raceme dendrobium</name>
    <name type="synonym">Orchid</name>
    <dbReference type="NCBI Taxonomy" id="117978"/>
    <lineage>
        <taxon>Eukaryota</taxon>
        <taxon>Viridiplantae</taxon>
        <taxon>Streptophyta</taxon>
        <taxon>Embryophyta</taxon>
        <taxon>Tracheophyta</taxon>
        <taxon>Spermatophyta</taxon>
        <taxon>Magnoliopsida</taxon>
        <taxon>Liliopsida</taxon>
        <taxon>Asparagales</taxon>
        <taxon>Orchidaceae</taxon>
        <taxon>Epidendroideae</taxon>
        <taxon>Malaxideae</taxon>
        <taxon>Dendrobiinae</taxon>
        <taxon>Dendrobium</taxon>
    </lineage>
</organism>
<dbReference type="Proteomes" id="UP001552299">
    <property type="component" value="Unassembled WGS sequence"/>
</dbReference>
<dbReference type="Gene3D" id="1.25.40.10">
    <property type="entry name" value="Tetratricopeptide repeat domain"/>
    <property type="match status" value="1"/>
</dbReference>
<keyword evidence="6" id="KW-1185">Reference proteome</keyword>
<dbReference type="PANTHER" id="PTHR44943">
    <property type="entry name" value="CELLULOSE SYNTHASE OPERON PROTEIN C"/>
    <property type="match status" value="1"/>
</dbReference>
<protein>
    <submittedName>
        <fullName evidence="5">Uncharacterized protein</fullName>
    </submittedName>
</protein>
<reference evidence="5 6" key="1">
    <citation type="journal article" date="2024" name="Plant Biotechnol. J.">
        <title>Dendrobium thyrsiflorum genome and its molecular insights into genes involved in important horticultural traits.</title>
        <authorList>
            <person name="Chen B."/>
            <person name="Wang J.Y."/>
            <person name="Zheng P.J."/>
            <person name="Li K.L."/>
            <person name="Liang Y.M."/>
            <person name="Chen X.F."/>
            <person name="Zhang C."/>
            <person name="Zhao X."/>
            <person name="He X."/>
            <person name="Zhang G.Q."/>
            <person name="Liu Z.J."/>
            <person name="Xu Q."/>
        </authorList>
    </citation>
    <scope>NUCLEOTIDE SEQUENCE [LARGE SCALE GENOMIC DNA]</scope>
    <source>
        <strain evidence="5">GZMU011</strain>
    </source>
</reference>
<evidence type="ECO:0000256" key="4">
    <source>
        <dbReference type="SAM" id="MobiDB-lite"/>
    </source>
</evidence>
<evidence type="ECO:0000256" key="1">
    <source>
        <dbReference type="ARBA" id="ARBA00022737"/>
    </source>
</evidence>
<dbReference type="Pfam" id="PF13174">
    <property type="entry name" value="TPR_6"/>
    <property type="match status" value="1"/>
</dbReference>
<evidence type="ECO:0000313" key="5">
    <source>
        <dbReference type="EMBL" id="KAL0920152.1"/>
    </source>
</evidence>
<gene>
    <name evidence="5" type="ORF">M5K25_009267</name>
</gene>
<dbReference type="PANTHER" id="PTHR44943:SF4">
    <property type="entry name" value="TPR REPEAT-CONTAINING PROTEIN MJ0798"/>
    <property type="match status" value="1"/>
</dbReference>